<evidence type="ECO:0000313" key="2">
    <source>
        <dbReference type="EMBL" id="RKR80176.1"/>
    </source>
</evidence>
<evidence type="ECO:0000256" key="1">
    <source>
        <dbReference type="SAM" id="MobiDB-lite"/>
    </source>
</evidence>
<feature type="compositionally biased region" description="Basic and acidic residues" evidence="1">
    <location>
        <begin position="177"/>
        <end position="188"/>
    </location>
</feature>
<organism evidence="2 3">
    <name type="scientific">Mucilaginibacter gracilis</name>
    <dbReference type="NCBI Taxonomy" id="423350"/>
    <lineage>
        <taxon>Bacteria</taxon>
        <taxon>Pseudomonadati</taxon>
        <taxon>Bacteroidota</taxon>
        <taxon>Sphingobacteriia</taxon>
        <taxon>Sphingobacteriales</taxon>
        <taxon>Sphingobacteriaceae</taxon>
        <taxon>Mucilaginibacter</taxon>
    </lineage>
</organism>
<dbReference type="Pfam" id="PF02620">
    <property type="entry name" value="YceD"/>
    <property type="match status" value="1"/>
</dbReference>
<gene>
    <name evidence="2" type="ORF">BDD43_0272</name>
</gene>
<dbReference type="Proteomes" id="UP000268007">
    <property type="component" value="Unassembled WGS sequence"/>
</dbReference>
<dbReference type="InterPro" id="IPR003772">
    <property type="entry name" value="YceD"/>
</dbReference>
<name>A0A495ITT0_9SPHI</name>
<reference evidence="2 3" key="1">
    <citation type="submission" date="2018-10" db="EMBL/GenBank/DDBJ databases">
        <title>Genomic Encyclopedia of Archaeal and Bacterial Type Strains, Phase II (KMG-II): from individual species to whole genera.</title>
        <authorList>
            <person name="Goeker M."/>
        </authorList>
    </citation>
    <scope>NUCLEOTIDE SEQUENCE [LARGE SCALE GENOMIC DNA]</scope>
    <source>
        <strain evidence="2 3">DSM 18602</strain>
    </source>
</reference>
<proteinExistence type="predicted"/>
<feature type="region of interest" description="Disordered" evidence="1">
    <location>
        <begin position="167"/>
        <end position="188"/>
    </location>
</feature>
<keyword evidence="3" id="KW-1185">Reference proteome</keyword>
<protein>
    <submittedName>
        <fullName evidence="2">Uncharacterized metal-binding protein YceD (DUF177 family)</fullName>
    </submittedName>
</protein>
<evidence type="ECO:0000313" key="3">
    <source>
        <dbReference type="Proteomes" id="UP000268007"/>
    </source>
</evidence>
<dbReference type="EMBL" id="RBKU01000001">
    <property type="protein sequence ID" value="RKR80176.1"/>
    <property type="molecule type" value="Genomic_DNA"/>
</dbReference>
<dbReference type="AlphaFoldDB" id="A0A495ITT0"/>
<comment type="caution">
    <text evidence="2">The sequence shown here is derived from an EMBL/GenBank/DDBJ whole genome shotgun (WGS) entry which is preliminary data.</text>
</comment>
<accession>A0A495ITT0</accession>
<sequence length="188" mass="21373">MLFFLNLRANYRSLKSLKPYSIPYTGLKLGKHSFDFEITKAFFDEFEYSLVKSGKLNCRVELDKQETMIILDFKISGTIDMGCDRCLAEYPQVIETGERAIAKFGEVEIGDDEVDIITLSKNDHEINVAGLIYEYINVAVPFVAVCGYEGKTQYCDIEMLDQLDKLASGEEPPSEDADPRWDALKKIK</sequence>